<dbReference type="NCBIfam" id="TIGR02474">
    <property type="entry name" value="pec_lyase"/>
    <property type="match status" value="1"/>
</dbReference>
<keyword evidence="2" id="KW-1185">Reference proteome</keyword>
<dbReference type="Proteomes" id="UP000184509">
    <property type="component" value="Unassembled WGS sequence"/>
</dbReference>
<dbReference type="RefSeq" id="WP_073400241.1">
    <property type="nucleotide sequence ID" value="NZ_FQTV01000005.1"/>
</dbReference>
<gene>
    <name evidence="1" type="ORF">SAMN05444405_10583</name>
</gene>
<dbReference type="EMBL" id="FQTV01000005">
    <property type="protein sequence ID" value="SHF09409.1"/>
    <property type="molecule type" value="Genomic_DNA"/>
</dbReference>
<dbReference type="InterPro" id="IPR012669">
    <property type="entry name" value="Pectate_lyase"/>
</dbReference>
<keyword evidence="1" id="KW-0456">Lyase</keyword>
<name>A0A1M4YUB9_9BACE</name>
<reference evidence="1 2" key="1">
    <citation type="submission" date="2016-11" db="EMBL/GenBank/DDBJ databases">
        <authorList>
            <person name="Jaros S."/>
            <person name="Januszkiewicz K."/>
            <person name="Wedrychowicz H."/>
        </authorList>
    </citation>
    <scope>NUCLEOTIDE SEQUENCE [LARGE SCALE GENOMIC DNA]</scope>
    <source>
        <strain evidence="1 2">DSM 26991</strain>
    </source>
</reference>
<sequence>MLYVRILPKKVFAIIGMMLLAANLYAQGKEQKKEYSPISLKPFSDSSRHWYGIHDDHNIINPKFNQPKYKESEITKIADNILLYQRNNGGWPKNYDVQAILTPQQTDSLIKTKDMVHTTFDNSTTYTHVDYLAQVYTLTHIQKYRTACEKGIKFILSAQYPNGGWPQYYPLEKGYSRHITFNDGAYIGVMEVLKKIVTNDINYSFLNKSLREKVVLAYNKGIDCILKSQIVDKDRLTAWCQQHDEVSLKPAWARAFEPPCICNGESVGIVLFLMGIDHPNQKIITSVQAAVKWFQDSKILNTRVETVQVAPEKSIYKTITTDKVVVIDSLASPIWTRYYELETERPMFSDRNSKILYSLSEVSRERRSGYGWYTYAPQDVLNKYPKWEKKWLSGENK</sequence>
<dbReference type="STRING" id="1297750.SAMN05444405_10583"/>
<evidence type="ECO:0000313" key="1">
    <source>
        <dbReference type="EMBL" id="SHF09409.1"/>
    </source>
</evidence>
<proteinExistence type="predicted"/>
<dbReference type="Gene3D" id="1.50.10.20">
    <property type="match status" value="1"/>
</dbReference>
<dbReference type="GO" id="GO:0016829">
    <property type="term" value="F:lyase activity"/>
    <property type="evidence" value="ECO:0007669"/>
    <property type="project" value="UniProtKB-KW"/>
</dbReference>
<protein>
    <submittedName>
        <fullName evidence="1">Pectate lyase, PelA/Pel-15E family</fullName>
    </submittedName>
</protein>
<dbReference type="Pfam" id="PF09492">
    <property type="entry name" value="Pec_lyase"/>
    <property type="match status" value="1"/>
</dbReference>
<dbReference type="AlphaFoldDB" id="A0A1M4YUB9"/>
<evidence type="ECO:0000313" key="2">
    <source>
        <dbReference type="Proteomes" id="UP000184509"/>
    </source>
</evidence>
<organism evidence="1 2">
    <name type="scientific">Bacteroides luti</name>
    <dbReference type="NCBI Taxonomy" id="1297750"/>
    <lineage>
        <taxon>Bacteria</taxon>
        <taxon>Pseudomonadati</taxon>
        <taxon>Bacteroidota</taxon>
        <taxon>Bacteroidia</taxon>
        <taxon>Bacteroidales</taxon>
        <taxon>Bacteroidaceae</taxon>
        <taxon>Bacteroides</taxon>
    </lineage>
</organism>
<dbReference type="SUPFAM" id="SSF81853">
    <property type="entry name" value="Family 10 polysaccharide lyase"/>
    <property type="match status" value="1"/>
</dbReference>
<accession>A0A1M4YUB9</accession>